<feature type="compositionally biased region" description="Basic residues" evidence="1">
    <location>
        <begin position="87"/>
        <end position="101"/>
    </location>
</feature>
<proteinExistence type="predicted"/>
<gene>
    <name evidence="2" type="ORF">PFLUV_G00101410</name>
</gene>
<evidence type="ECO:0000256" key="1">
    <source>
        <dbReference type="SAM" id="MobiDB-lite"/>
    </source>
</evidence>
<protein>
    <submittedName>
        <fullName evidence="2">Uncharacterized protein</fullName>
    </submittedName>
</protein>
<feature type="region of interest" description="Disordered" evidence="1">
    <location>
        <begin position="65"/>
        <end position="101"/>
    </location>
</feature>
<evidence type="ECO:0000313" key="2">
    <source>
        <dbReference type="EMBL" id="KAF1387065.1"/>
    </source>
</evidence>
<sequence length="101" mass="11558">MLSSKTRQRARNSIVIIFVYSGCQSAEWDERLRLLQTGLPCDKFYGCQRSTVACKIKFPWVEGHHGDGRGGGGTSPPHHVSSSRYRAMVKWRSQRRAKLRH</sequence>
<name>A0A6A5F9C9_PERFL</name>
<dbReference type="Proteomes" id="UP000465112">
    <property type="component" value="Chromosome 8"/>
</dbReference>
<reference evidence="2 3" key="1">
    <citation type="submission" date="2019-06" db="EMBL/GenBank/DDBJ databases">
        <title>A chromosome-scale genome assembly of the European perch, Perca fluviatilis.</title>
        <authorList>
            <person name="Roques C."/>
            <person name="Zahm M."/>
            <person name="Cabau C."/>
            <person name="Klopp C."/>
            <person name="Bouchez O."/>
            <person name="Donnadieu C."/>
            <person name="Kuhl H."/>
            <person name="Gislard M."/>
            <person name="Guendouz S."/>
            <person name="Journot L."/>
            <person name="Haffray P."/>
            <person name="Bestin A."/>
            <person name="Morvezen R."/>
            <person name="Feron R."/>
            <person name="Wen M."/>
            <person name="Jouanno E."/>
            <person name="Herpin A."/>
            <person name="Schartl M."/>
            <person name="Postlethwait J."/>
            <person name="Schaerlinger B."/>
            <person name="Chardard D."/>
            <person name="Lecocq T."/>
            <person name="Poncet C."/>
            <person name="Jaffrelo L."/>
            <person name="Lampietro C."/>
            <person name="Guiguen Y."/>
        </authorList>
    </citation>
    <scope>NUCLEOTIDE SEQUENCE [LARGE SCALE GENOMIC DNA]</scope>
    <source>
        <tissue evidence="2">Blood</tissue>
    </source>
</reference>
<evidence type="ECO:0000313" key="3">
    <source>
        <dbReference type="Proteomes" id="UP000465112"/>
    </source>
</evidence>
<dbReference type="AlphaFoldDB" id="A0A6A5F9C9"/>
<dbReference type="EMBL" id="VHII01000008">
    <property type="protein sequence ID" value="KAF1387065.1"/>
    <property type="molecule type" value="Genomic_DNA"/>
</dbReference>
<comment type="caution">
    <text evidence="2">The sequence shown here is derived from an EMBL/GenBank/DDBJ whole genome shotgun (WGS) entry which is preliminary data.</text>
</comment>
<organism evidence="2 3">
    <name type="scientific">Perca fluviatilis</name>
    <name type="common">European perch</name>
    <dbReference type="NCBI Taxonomy" id="8168"/>
    <lineage>
        <taxon>Eukaryota</taxon>
        <taxon>Metazoa</taxon>
        <taxon>Chordata</taxon>
        <taxon>Craniata</taxon>
        <taxon>Vertebrata</taxon>
        <taxon>Euteleostomi</taxon>
        <taxon>Actinopterygii</taxon>
        <taxon>Neopterygii</taxon>
        <taxon>Teleostei</taxon>
        <taxon>Neoteleostei</taxon>
        <taxon>Acanthomorphata</taxon>
        <taxon>Eupercaria</taxon>
        <taxon>Perciformes</taxon>
        <taxon>Percoidei</taxon>
        <taxon>Percidae</taxon>
        <taxon>Percinae</taxon>
        <taxon>Perca</taxon>
    </lineage>
</organism>
<accession>A0A6A5F9C9</accession>
<keyword evidence="3" id="KW-1185">Reference proteome</keyword>